<dbReference type="Proteomes" id="UP000321899">
    <property type="component" value="Unassembled WGS sequence"/>
</dbReference>
<comment type="caution">
    <text evidence="8">The sequence shown here is derived from an EMBL/GenBank/DDBJ whole genome shotgun (WGS) entry which is preliminary data.</text>
</comment>
<evidence type="ECO:0000256" key="4">
    <source>
        <dbReference type="ARBA" id="ARBA00022989"/>
    </source>
</evidence>
<protein>
    <submittedName>
        <fullName evidence="8">Transporter</fullName>
    </submittedName>
</protein>
<feature type="transmembrane region" description="Helical" evidence="6">
    <location>
        <begin position="162"/>
        <end position="183"/>
    </location>
</feature>
<evidence type="ECO:0000313" key="8">
    <source>
        <dbReference type="EMBL" id="TYT75483.1"/>
    </source>
</evidence>
<dbReference type="GO" id="GO:0016020">
    <property type="term" value="C:membrane"/>
    <property type="evidence" value="ECO:0007669"/>
    <property type="project" value="UniProtKB-SubCell"/>
</dbReference>
<dbReference type="PANTHER" id="PTHR43568:SF1">
    <property type="entry name" value="P PROTEIN"/>
    <property type="match status" value="1"/>
</dbReference>
<keyword evidence="4 6" id="KW-1133">Transmembrane helix</keyword>
<accession>A0A5Q4VET9</accession>
<evidence type="ECO:0000313" key="9">
    <source>
        <dbReference type="Proteomes" id="UP000321899"/>
    </source>
</evidence>
<dbReference type="GO" id="GO:0055085">
    <property type="term" value="P:transmembrane transport"/>
    <property type="evidence" value="ECO:0007669"/>
    <property type="project" value="InterPro"/>
</dbReference>
<dbReference type="InterPro" id="IPR051475">
    <property type="entry name" value="Diverse_Ion_Transporter"/>
</dbReference>
<sequence>MAVSPYVLLRIIRDNWLLVMLTSVLIMLMWGRPEKALELDNFVHWPTIAALAGLMILSRGLEDSGMLARAGHLLLRWVYGQRRLACVLVLFSALLSAIVTNDVALFIVVPLTLALRTVTPLPIGRMVIFEAFAVNAGSAISPVGNPQNLFLWQASEAGFIEFLFAMMPLSAMLLLLVLILIPFAFPAMPIESADLGDSRPVKLPMAVVSLLFYPVFLFMLEQGWALSALGLITLVYLVCWRGVLRGVDWLLLMVFVLMFMVTGLLASLPWMHGAAGLAAMLPGGIFTSAMLLSQGISNVPATLFLHHFTHDWQLLAWGANVGGFGLAIGSMANLIALRLARNYKLWWAFHFWSLPLLIMGWLAGVILLRWPLHFL</sequence>
<feature type="transmembrane region" description="Helical" evidence="6">
    <location>
        <begin position="225"/>
        <end position="243"/>
    </location>
</feature>
<dbReference type="InterPro" id="IPR004680">
    <property type="entry name" value="Cit_transptr-like_dom"/>
</dbReference>
<evidence type="ECO:0000256" key="3">
    <source>
        <dbReference type="ARBA" id="ARBA00022692"/>
    </source>
</evidence>
<evidence type="ECO:0000256" key="6">
    <source>
        <dbReference type="SAM" id="Phobius"/>
    </source>
</evidence>
<feature type="transmembrane region" description="Helical" evidence="6">
    <location>
        <begin position="203"/>
        <end position="220"/>
    </location>
</feature>
<dbReference type="PANTHER" id="PTHR43568">
    <property type="entry name" value="P PROTEIN"/>
    <property type="match status" value="1"/>
</dbReference>
<feature type="transmembrane region" description="Helical" evidence="6">
    <location>
        <begin position="314"/>
        <end position="337"/>
    </location>
</feature>
<name>A0A5Q4VET9_9BACT</name>
<feature type="transmembrane region" description="Helical" evidence="6">
    <location>
        <begin position="249"/>
        <end position="268"/>
    </location>
</feature>
<evidence type="ECO:0000256" key="1">
    <source>
        <dbReference type="ARBA" id="ARBA00004141"/>
    </source>
</evidence>
<feature type="transmembrane region" description="Helical" evidence="6">
    <location>
        <begin position="275"/>
        <end position="294"/>
    </location>
</feature>
<dbReference type="EMBL" id="VDMB01000004">
    <property type="protein sequence ID" value="TYT75483.1"/>
    <property type="molecule type" value="Genomic_DNA"/>
</dbReference>
<feature type="transmembrane region" description="Helical" evidence="6">
    <location>
        <begin position="349"/>
        <end position="370"/>
    </location>
</feature>
<dbReference type="Pfam" id="PF03600">
    <property type="entry name" value="CitMHS"/>
    <property type="match status" value="1"/>
</dbReference>
<evidence type="ECO:0000256" key="5">
    <source>
        <dbReference type="ARBA" id="ARBA00023136"/>
    </source>
</evidence>
<dbReference type="AlphaFoldDB" id="A0A5Q4VET9"/>
<dbReference type="RefSeq" id="WP_139447023.1">
    <property type="nucleotide sequence ID" value="NZ_VDMB01000004.1"/>
</dbReference>
<keyword evidence="3 6" id="KW-0812">Transmembrane</keyword>
<feature type="domain" description="Citrate transporter-like" evidence="7">
    <location>
        <begin position="20"/>
        <end position="304"/>
    </location>
</feature>
<feature type="transmembrane region" description="Helical" evidence="6">
    <location>
        <begin position="12"/>
        <end position="30"/>
    </location>
</feature>
<reference evidence="8 9" key="1">
    <citation type="submission" date="2019-06" db="EMBL/GenBank/DDBJ databases">
        <title>Desulfobotulus mexicanus sp. nov., a novel sulfate-reducing bacterium isolated from the sediment of an alkaline crater lake in Mexico.</title>
        <authorList>
            <person name="Hirschler-Rea A."/>
        </authorList>
    </citation>
    <scope>NUCLEOTIDE SEQUENCE [LARGE SCALE GENOMIC DNA]</scope>
    <source>
        <strain evidence="8 9">PAR22N</strain>
    </source>
</reference>
<organism evidence="8 9">
    <name type="scientific">Desulfobotulus mexicanus</name>
    <dbReference type="NCBI Taxonomy" id="2586642"/>
    <lineage>
        <taxon>Bacteria</taxon>
        <taxon>Pseudomonadati</taxon>
        <taxon>Thermodesulfobacteriota</taxon>
        <taxon>Desulfobacteria</taxon>
        <taxon>Desulfobacterales</taxon>
        <taxon>Desulfobacteraceae</taxon>
        <taxon>Desulfobotulus</taxon>
    </lineage>
</organism>
<evidence type="ECO:0000256" key="2">
    <source>
        <dbReference type="ARBA" id="ARBA00022448"/>
    </source>
</evidence>
<proteinExistence type="predicted"/>
<comment type="subcellular location">
    <subcellularLocation>
        <location evidence="1">Membrane</location>
        <topology evidence="1">Multi-pass membrane protein</topology>
    </subcellularLocation>
</comment>
<evidence type="ECO:0000259" key="7">
    <source>
        <dbReference type="Pfam" id="PF03600"/>
    </source>
</evidence>
<feature type="transmembrane region" description="Helical" evidence="6">
    <location>
        <begin position="84"/>
        <end position="111"/>
    </location>
</feature>
<feature type="transmembrane region" description="Helical" evidence="6">
    <location>
        <begin position="42"/>
        <end position="61"/>
    </location>
</feature>
<feature type="transmembrane region" description="Helical" evidence="6">
    <location>
        <begin position="123"/>
        <end position="141"/>
    </location>
</feature>
<keyword evidence="2" id="KW-0813">Transport</keyword>
<dbReference type="OrthoDB" id="3177666at2"/>
<gene>
    <name evidence="8" type="ORF">FIM25_05235</name>
</gene>
<keyword evidence="9" id="KW-1185">Reference proteome</keyword>
<keyword evidence="5 6" id="KW-0472">Membrane</keyword>